<proteinExistence type="predicted"/>
<dbReference type="Proteomes" id="UP001292094">
    <property type="component" value="Unassembled WGS sequence"/>
</dbReference>
<protein>
    <submittedName>
        <fullName evidence="1">Uncharacterized protein</fullName>
    </submittedName>
</protein>
<comment type="caution">
    <text evidence="1">The sequence shown here is derived from an EMBL/GenBank/DDBJ whole genome shotgun (WGS) entry which is preliminary data.</text>
</comment>
<dbReference type="AlphaFoldDB" id="A0AAE1TNQ2"/>
<accession>A0AAE1TNQ2</accession>
<evidence type="ECO:0000313" key="2">
    <source>
        <dbReference type="Proteomes" id="UP001292094"/>
    </source>
</evidence>
<evidence type="ECO:0000313" key="1">
    <source>
        <dbReference type="EMBL" id="KAK4292338.1"/>
    </source>
</evidence>
<keyword evidence="2" id="KW-1185">Reference proteome</keyword>
<name>A0AAE1TNQ2_9EUCA</name>
<dbReference type="EMBL" id="JAWZYT010004862">
    <property type="protein sequence ID" value="KAK4292338.1"/>
    <property type="molecule type" value="Genomic_DNA"/>
</dbReference>
<sequence length="66" mass="7223">MQRGSTTRPEKWPPVLGSGPVAAAVREEAFNPSKLNTLRLSLTPGRFSDCLNPVSPLRILASRLHQ</sequence>
<organism evidence="1 2">
    <name type="scientific">Petrolisthes manimaculis</name>
    <dbReference type="NCBI Taxonomy" id="1843537"/>
    <lineage>
        <taxon>Eukaryota</taxon>
        <taxon>Metazoa</taxon>
        <taxon>Ecdysozoa</taxon>
        <taxon>Arthropoda</taxon>
        <taxon>Crustacea</taxon>
        <taxon>Multicrustacea</taxon>
        <taxon>Malacostraca</taxon>
        <taxon>Eumalacostraca</taxon>
        <taxon>Eucarida</taxon>
        <taxon>Decapoda</taxon>
        <taxon>Pleocyemata</taxon>
        <taxon>Anomura</taxon>
        <taxon>Galatheoidea</taxon>
        <taxon>Porcellanidae</taxon>
        <taxon>Petrolisthes</taxon>
    </lineage>
</organism>
<reference evidence="1" key="1">
    <citation type="submission" date="2023-11" db="EMBL/GenBank/DDBJ databases">
        <title>Genome assemblies of two species of porcelain crab, Petrolisthes cinctipes and Petrolisthes manimaculis (Anomura: Porcellanidae).</title>
        <authorList>
            <person name="Angst P."/>
        </authorList>
    </citation>
    <scope>NUCLEOTIDE SEQUENCE</scope>
    <source>
        <strain evidence="1">PB745_02</strain>
        <tissue evidence="1">Gill</tissue>
    </source>
</reference>
<gene>
    <name evidence="1" type="ORF">Pmani_034882</name>
</gene>